<evidence type="ECO:0000313" key="1">
    <source>
        <dbReference type="EMBL" id="MET2831311.1"/>
    </source>
</evidence>
<organism evidence="1 2">
    <name type="scientific">Mesorhizobium shangrilense</name>
    <dbReference type="NCBI Taxonomy" id="460060"/>
    <lineage>
        <taxon>Bacteria</taxon>
        <taxon>Pseudomonadati</taxon>
        <taxon>Pseudomonadota</taxon>
        <taxon>Alphaproteobacteria</taxon>
        <taxon>Hyphomicrobiales</taxon>
        <taxon>Phyllobacteriaceae</taxon>
        <taxon>Mesorhizobium</taxon>
    </lineage>
</organism>
<protein>
    <recommendedName>
        <fullName evidence="3">Transposase</fullName>
    </recommendedName>
</protein>
<comment type="caution">
    <text evidence="1">The sequence shown here is derived from an EMBL/GenBank/DDBJ whole genome shotgun (WGS) entry which is preliminary data.</text>
</comment>
<reference evidence="1 2" key="1">
    <citation type="submission" date="2024-06" db="EMBL/GenBank/DDBJ databases">
        <authorList>
            <person name="Kim D.-U."/>
        </authorList>
    </citation>
    <scope>NUCLEOTIDE SEQUENCE [LARGE SCALE GENOMIC DNA]</scope>
    <source>
        <strain evidence="1 2">KACC15460</strain>
    </source>
</reference>
<dbReference type="RefSeq" id="WP_354463477.1">
    <property type="nucleotide sequence ID" value="NZ_JBEWSZ010000003.1"/>
</dbReference>
<proteinExistence type="predicted"/>
<evidence type="ECO:0000313" key="2">
    <source>
        <dbReference type="Proteomes" id="UP001548832"/>
    </source>
</evidence>
<accession>A0ABV2DMJ8</accession>
<dbReference type="Proteomes" id="UP001548832">
    <property type="component" value="Unassembled WGS sequence"/>
</dbReference>
<name>A0ABV2DMJ8_9HYPH</name>
<keyword evidence="2" id="KW-1185">Reference proteome</keyword>
<evidence type="ECO:0008006" key="3">
    <source>
        <dbReference type="Google" id="ProtNLM"/>
    </source>
</evidence>
<sequence length="75" mass="8394">MASQIERKVGCMSGAKVVGAAKSSFDPATLLILRAFAFRYWQRCLACNLDWIMAADRDWIVAADRIERSLPIGNF</sequence>
<dbReference type="EMBL" id="JBEWSZ010000003">
    <property type="protein sequence ID" value="MET2831311.1"/>
    <property type="molecule type" value="Genomic_DNA"/>
</dbReference>
<gene>
    <name evidence="1" type="ORF">ABVQ20_30625</name>
</gene>